<protein>
    <recommendedName>
        <fullName evidence="4">Signal recognition particle subunit SRP72</fullName>
    </recommendedName>
</protein>
<organism evidence="11 12">
    <name type="scientific">Microthyrium microscopicum</name>
    <dbReference type="NCBI Taxonomy" id="703497"/>
    <lineage>
        <taxon>Eukaryota</taxon>
        <taxon>Fungi</taxon>
        <taxon>Dikarya</taxon>
        <taxon>Ascomycota</taxon>
        <taxon>Pezizomycotina</taxon>
        <taxon>Dothideomycetes</taxon>
        <taxon>Dothideomycetes incertae sedis</taxon>
        <taxon>Microthyriales</taxon>
        <taxon>Microthyriaceae</taxon>
        <taxon>Microthyrium</taxon>
    </lineage>
</organism>
<feature type="compositionally biased region" description="Basic residues" evidence="9">
    <location>
        <begin position="570"/>
        <end position="580"/>
    </location>
</feature>
<dbReference type="InterPro" id="IPR026270">
    <property type="entry name" value="SRP72"/>
</dbReference>
<evidence type="ECO:0000256" key="5">
    <source>
        <dbReference type="ARBA" id="ARBA00022490"/>
    </source>
</evidence>
<dbReference type="AlphaFoldDB" id="A0A6A6UR85"/>
<evidence type="ECO:0000313" key="11">
    <source>
        <dbReference type="EMBL" id="KAF2674266.1"/>
    </source>
</evidence>
<keyword evidence="7" id="KW-0733">Signal recognition particle</keyword>
<evidence type="ECO:0000256" key="6">
    <source>
        <dbReference type="ARBA" id="ARBA00022824"/>
    </source>
</evidence>
<evidence type="ECO:0000256" key="4">
    <source>
        <dbReference type="ARBA" id="ARBA00018350"/>
    </source>
</evidence>
<keyword evidence="6" id="KW-0256">Endoplasmic reticulum</keyword>
<evidence type="ECO:0000256" key="3">
    <source>
        <dbReference type="ARBA" id="ARBA00007676"/>
    </source>
</evidence>
<comment type="subcellular location">
    <subcellularLocation>
        <location evidence="2">Cytoplasm</location>
    </subcellularLocation>
    <subcellularLocation>
        <location evidence="1">Endoplasmic reticulum</location>
    </subcellularLocation>
</comment>
<dbReference type="GO" id="GO:0008312">
    <property type="term" value="F:7S RNA binding"/>
    <property type="evidence" value="ECO:0007669"/>
    <property type="project" value="InterPro"/>
</dbReference>
<reference evidence="11" key="1">
    <citation type="journal article" date="2020" name="Stud. Mycol.">
        <title>101 Dothideomycetes genomes: a test case for predicting lifestyles and emergence of pathogens.</title>
        <authorList>
            <person name="Haridas S."/>
            <person name="Albert R."/>
            <person name="Binder M."/>
            <person name="Bloem J."/>
            <person name="Labutti K."/>
            <person name="Salamov A."/>
            <person name="Andreopoulos B."/>
            <person name="Baker S."/>
            <person name="Barry K."/>
            <person name="Bills G."/>
            <person name="Bluhm B."/>
            <person name="Cannon C."/>
            <person name="Castanera R."/>
            <person name="Culley D."/>
            <person name="Daum C."/>
            <person name="Ezra D."/>
            <person name="Gonzalez J."/>
            <person name="Henrissat B."/>
            <person name="Kuo A."/>
            <person name="Liang C."/>
            <person name="Lipzen A."/>
            <person name="Lutzoni F."/>
            <person name="Magnuson J."/>
            <person name="Mondo S."/>
            <person name="Nolan M."/>
            <person name="Ohm R."/>
            <person name="Pangilinan J."/>
            <person name="Park H.-J."/>
            <person name="Ramirez L."/>
            <person name="Alfaro M."/>
            <person name="Sun H."/>
            <person name="Tritt A."/>
            <person name="Yoshinaga Y."/>
            <person name="Zwiers L.-H."/>
            <person name="Turgeon B."/>
            <person name="Goodwin S."/>
            <person name="Spatafora J."/>
            <person name="Crous P."/>
            <person name="Grigoriev I."/>
        </authorList>
    </citation>
    <scope>NUCLEOTIDE SEQUENCE</scope>
    <source>
        <strain evidence="11">CBS 115976</strain>
    </source>
</reference>
<dbReference type="OrthoDB" id="5421607at2759"/>
<evidence type="ECO:0000256" key="8">
    <source>
        <dbReference type="ARBA" id="ARBA00023274"/>
    </source>
</evidence>
<feature type="region of interest" description="Disordered" evidence="9">
    <location>
        <begin position="473"/>
        <end position="580"/>
    </location>
</feature>
<dbReference type="GO" id="GO:0005783">
    <property type="term" value="C:endoplasmic reticulum"/>
    <property type="evidence" value="ECO:0007669"/>
    <property type="project" value="UniProtKB-SubCell"/>
</dbReference>
<evidence type="ECO:0000256" key="2">
    <source>
        <dbReference type="ARBA" id="ARBA00004496"/>
    </source>
</evidence>
<keyword evidence="5" id="KW-0963">Cytoplasm</keyword>
<dbReference type="GO" id="GO:0043022">
    <property type="term" value="F:ribosome binding"/>
    <property type="evidence" value="ECO:0007669"/>
    <property type="project" value="TreeGrafter"/>
</dbReference>
<comment type="similarity">
    <text evidence="3">Belongs to the SRP72 family.</text>
</comment>
<dbReference type="InterPro" id="IPR013699">
    <property type="entry name" value="Signal_recog_part_SRP72_RNA-bd"/>
</dbReference>
<accession>A0A6A6UR85</accession>
<dbReference type="Pfam" id="PF17004">
    <property type="entry name" value="SRP_TPR_like"/>
    <property type="match status" value="1"/>
</dbReference>
<dbReference type="Pfam" id="PF08492">
    <property type="entry name" value="SRP72"/>
    <property type="match status" value="1"/>
</dbReference>
<dbReference type="GO" id="GO:0006614">
    <property type="term" value="P:SRP-dependent cotranslational protein targeting to membrane"/>
    <property type="evidence" value="ECO:0007669"/>
    <property type="project" value="InterPro"/>
</dbReference>
<feature type="domain" description="Signal recognition particle SRP72 subunit RNA-binding" evidence="10">
    <location>
        <begin position="497"/>
        <end position="533"/>
    </location>
</feature>
<dbReference type="PIRSF" id="PIRSF038922">
    <property type="entry name" value="SRP72"/>
    <property type="match status" value="1"/>
</dbReference>
<dbReference type="GO" id="GO:0005786">
    <property type="term" value="C:signal recognition particle, endoplasmic reticulum targeting"/>
    <property type="evidence" value="ECO:0007669"/>
    <property type="project" value="UniProtKB-KW"/>
</dbReference>
<keyword evidence="8" id="KW-0687">Ribonucleoprotein</keyword>
<feature type="compositionally biased region" description="Basic residues" evidence="9">
    <location>
        <begin position="497"/>
        <end position="506"/>
    </location>
</feature>
<dbReference type="InterPro" id="IPR031545">
    <property type="entry name" value="SRP72_TPR-like"/>
</dbReference>
<dbReference type="Gene3D" id="1.25.40.10">
    <property type="entry name" value="Tetratricopeptide repeat domain"/>
    <property type="match status" value="1"/>
</dbReference>
<dbReference type="InterPro" id="IPR011990">
    <property type="entry name" value="TPR-like_helical_dom_sf"/>
</dbReference>
<keyword evidence="12" id="KW-1185">Reference proteome</keyword>
<evidence type="ECO:0000256" key="9">
    <source>
        <dbReference type="SAM" id="MobiDB-lite"/>
    </source>
</evidence>
<dbReference type="EMBL" id="MU004230">
    <property type="protein sequence ID" value="KAF2674266.1"/>
    <property type="molecule type" value="Genomic_DNA"/>
</dbReference>
<feature type="compositionally biased region" description="Basic and acidic residues" evidence="9">
    <location>
        <begin position="507"/>
        <end position="530"/>
    </location>
</feature>
<gene>
    <name evidence="11" type="ORF">BT63DRAFT_408469</name>
</gene>
<proteinExistence type="inferred from homology"/>
<dbReference type="PANTHER" id="PTHR14094:SF9">
    <property type="entry name" value="SIGNAL RECOGNITION PARTICLE SUBUNIT SRP72"/>
    <property type="match status" value="1"/>
</dbReference>
<sequence length="580" mass="62994">MSAPRQDLASLLKQTNLNDHSEILKAANASLKKSKSDITAHHARLIALLLLERYDDAAKVAQDDSPKLKQSTWEWLYAGYQKDDLDHATLKSPQDQPRGLLHLRAQALYRAEKFTEAAEIYDELSNGPEAEAEEFDLKINKAAVEAQLEWSSPGNSTRKHSREDMDTFESAFNAACGCIARRDFVPAQILLKRAEQLCSSSDDLSDDIKKTELPPILIQQAYVLSTLGKHEEATKLCESLAINDISDLPTRHLAYVNYLSSKETNPYLAHRGFYSTPAASSKDRPFQFQKSILDSNADTLNFQTHKSSAITASSTDSPSTIPQLLLAVQLAVIGKKSAHATTLIENFIKSDTVPESTRRSPGLIAVLTALYNSQSRNSEARSTLLSAATHSASSSTPNASLLHAAGAALLATGNDTDLPAAKKLFTKLLDLNSSDKRAAAGLVACGSTDKHLLSALTPASRLISQLDASALEDAGIPHTKPPTAPTKRAAPAGQTGGRKRRLAKSRMPKDYVEGKQMDPERWLPLKDRNSWRPKGRKGKARQAGLTQGGPVEEKETAAPRAGAEVAKAPPMKKKKGKSKK</sequence>
<name>A0A6A6UR85_9PEZI</name>
<feature type="compositionally biased region" description="Basic residues" evidence="9">
    <location>
        <begin position="531"/>
        <end position="540"/>
    </location>
</feature>
<evidence type="ECO:0000256" key="1">
    <source>
        <dbReference type="ARBA" id="ARBA00004240"/>
    </source>
</evidence>
<evidence type="ECO:0000259" key="10">
    <source>
        <dbReference type="Pfam" id="PF08492"/>
    </source>
</evidence>
<dbReference type="PANTHER" id="PTHR14094">
    <property type="entry name" value="SIGNAL RECOGNITION PARTICLE 72"/>
    <property type="match status" value="1"/>
</dbReference>
<evidence type="ECO:0000313" key="12">
    <source>
        <dbReference type="Proteomes" id="UP000799302"/>
    </source>
</evidence>
<dbReference type="Proteomes" id="UP000799302">
    <property type="component" value="Unassembled WGS sequence"/>
</dbReference>
<evidence type="ECO:0000256" key="7">
    <source>
        <dbReference type="ARBA" id="ARBA00023135"/>
    </source>
</evidence>